<accession>A0A5J4UDN4</accession>
<dbReference type="SUPFAM" id="SSF48371">
    <property type="entry name" value="ARM repeat"/>
    <property type="match status" value="1"/>
</dbReference>
<sequence length="202" mass="23535">MKIDLDADEKVENENVEEIRQKKNKIYLKIISYFISKINIIDYIKQAIEAGTVDVLLRLLSTQPLERISLSHIFAFFIFTNSSSDEIGEMLYNRNPCISLIHLFDHQDFFIINRAAISMFNLLNNDARTRPSTAQHPHYQNMIACGGIQKLFLQSKKYAYKDIKISTSLCIGHLFRAKGITYKLIRREIISNLKMLMNERDQ</sequence>
<dbReference type="Proteomes" id="UP000324800">
    <property type="component" value="Unassembled WGS sequence"/>
</dbReference>
<dbReference type="AlphaFoldDB" id="A0A5J4UDN4"/>
<reference evidence="1 2" key="1">
    <citation type="submission" date="2019-03" db="EMBL/GenBank/DDBJ databases">
        <title>Single cell metagenomics reveals metabolic interactions within the superorganism composed of flagellate Streblomastix strix and complex community of Bacteroidetes bacteria on its surface.</title>
        <authorList>
            <person name="Treitli S.C."/>
            <person name="Kolisko M."/>
            <person name="Husnik F."/>
            <person name="Keeling P."/>
            <person name="Hampl V."/>
        </authorList>
    </citation>
    <scope>NUCLEOTIDE SEQUENCE [LARGE SCALE GENOMIC DNA]</scope>
    <source>
        <strain evidence="1">ST1C</strain>
    </source>
</reference>
<evidence type="ECO:0000313" key="2">
    <source>
        <dbReference type="Proteomes" id="UP000324800"/>
    </source>
</evidence>
<dbReference type="EMBL" id="SNRW01017464">
    <property type="protein sequence ID" value="KAA6368320.1"/>
    <property type="molecule type" value="Genomic_DNA"/>
</dbReference>
<organism evidence="1 2">
    <name type="scientific">Streblomastix strix</name>
    <dbReference type="NCBI Taxonomy" id="222440"/>
    <lineage>
        <taxon>Eukaryota</taxon>
        <taxon>Metamonada</taxon>
        <taxon>Preaxostyla</taxon>
        <taxon>Oxymonadida</taxon>
        <taxon>Streblomastigidae</taxon>
        <taxon>Streblomastix</taxon>
    </lineage>
</organism>
<protein>
    <recommendedName>
        <fullName evidence="3">Armadillo repeat-containing domain-containing protein</fullName>
    </recommendedName>
</protein>
<name>A0A5J4UDN4_9EUKA</name>
<evidence type="ECO:0000313" key="1">
    <source>
        <dbReference type="EMBL" id="KAA6368320.1"/>
    </source>
</evidence>
<evidence type="ECO:0008006" key="3">
    <source>
        <dbReference type="Google" id="ProtNLM"/>
    </source>
</evidence>
<gene>
    <name evidence="1" type="ORF">EZS28_036154</name>
</gene>
<dbReference type="OrthoDB" id="7537227at2759"/>
<comment type="caution">
    <text evidence="1">The sequence shown here is derived from an EMBL/GenBank/DDBJ whole genome shotgun (WGS) entry which is preliminary data.</text>
</comment>
<dbReference type="InterPro" id="IPR016024">
    <property type="entry name" value="ARM-type_fold"/>
</dbReference>
<proteinExistence type="predicted"/>